<organism evidence="3 4">
    <name type="scientific">Ancylobacter novellus</name>
    <name type="common">Thiobacillus novellus</name>
    <dbReference type="NCBI Taxonomy" id="921"/>
    <lineage>
        <taxon>Bacteria</taxon>
        <taxon>Pseudomonadati</taxon>
        <taxon>Pseudomonadota</taxon>
        <taxon>Alphaproteobacteria</taxon>
        <taxon>Hyphomicrobiales</taxon>
        <taxon>Xanthobacteraceae</taxon>
        <taxon>Ancylobacter</taxon>
    </lineage>
</organism>
<feature type="domain" description="Helicase ATP-binding" evidence="2">
    <location>
        <begin position="438"/>
        <end position="621"/>
    </location>
</feature>
<evidence type="ECO:0000256" key="1">
    <source>
        <dbReference type="SAM" id="MobiDB-lite"/>
    </source>
</evidence>
<evidence type="ECO:0000259" key="2">
    <source>
        <dbReference type="PROSITE" id="PS51192"/>
    </source>
</evidence>
<gene>
    <name evidence="3" type="ORF">DI565_20030</name>
</gene>
<dbReference type="PANTHER" id="PTHR47396">
    <property type="entry name" value="TYPE I RESTRICTION ENZYME ECOKI R PROTEIN"/>
    <property type="match status" value="1"/>
</dbReference>
<dbReference type="SUPFAM" id="SSF52540">
    <property type="entry name" value="P-loop containing nucleoside triphosphate hydrolases"/>
    <property type="match status" value="1"/>
</dbReference>
<dbReference type="Proteomes" id="UP000249577">
    <property type="component" value="Unassembled WGS sequence"/>
</dbReference>
<dbReference type="NCBIfam" id="NF008521">
    <property type="entry name" value="PRK11448.1"/>
    <property type="match status" value="1"/>
</dbReference>
<protein>
    <submittedName>
        <fullName evidence="3">Type I restriction-modification system endonuclease</fullName>
    </submittedName>
</protein>
<dbReference type="Pfam" id="PF13643">
    <property type="entry name" value="DUF4145"/>
    <property type="match status" value="1"/>
</dbReference>
<dbReference type="Gene3D" id="3.90.1570.30">
    <property type="match status" value="1"/>
</dbReference>
<keyword evidence="3" id="KW-0255">Endonuclease</keyword>
<reference evidence="3 4" key="1">
    <citation type="submission" date="2017-08" db="EMBL/GenBank/DDBJ databases">
        <title>Infants hospitalized years apart are colonized by the same room-sourced microbial strains.</title>
        <authorList>
            <person name="Brooks B."/>
            <person name="Olm M.R."/>
            <person name="Firek B.A."/>
            <person name="Baker R."/>
            <person name="Thomas B.C."/>
            <person name="Morowitz M.J."/>
            <person name="Banfield J.F."/>
        </authorList>
    </citation>
    <scope>NUCLEOTIDE SEQUENCE [LARGE SCALE GENOMIC DNA]</scope>
    <source>
        <strain evidence="3">S2_005_003_R2_43</strain>
    </source>
</reference>
<dbReference type="InterPro" id="IPR025285">
    <property type="entry name" value="DUF4145"/>
</dbReference>
<dbReference type="Gene3D" id="3.40.50.300">
    <property type="entry name" value="P-loop containing nucleotide triphosphate hydrolases"/>
    <property type="match status" value="2"/>
</dbReference>
<proteinExistence type="predicted"/>
<evidence type="ECO:0000313" key="3">
    <source>
        <dbReference type="EMBL" id="PZQ10246.1"/>
    </source>
</evidence>
<dbReference type="Pfam" id="PF04313">
    <property type="entry name" value="HSDR_N"/>
    <property type="match status" value="1"/>
</dbReference>
<dbReference type="InterPro" id="IPR013670">
    <property type="entry name" value="EcoEI_R_C_dom"/>
</dbReference>
<dbReference type="InterPro" id="IPR007409">
    <property type="entry name" value="Restrct_endonuc_type1_HsdR_N"/>
</dbReference>
<dbReference type="GO" id="GO:0005829">
    <property type="term" value="C:cytosol"/>
    <property type="evidence" value="ECO:0007669"/>
    <property type="project" value="TreeGrafter"/>
</dbReference>
<dbReference type="GO" id="GO:0009307">
    <property type="term" value="P:DNA restriction-modification system"/>
    <property type="evidence" value="ECO:0007669"/>
    <property type="project" value="UniProtKB-KW"/>
</dbReference>
<dbReference type="CDD" id="cd18799">
    <property type="entry name" value="SF2_C_EcoAI-like"/>
    <property type="match status" value="1"/>
</dbReference>
<dbReference type="GO" id="GO:0003677">
    <property type="term" value="F:DNA binding"/>
    <property type="evidence" value="ECO:0007669"/>
    <property type="project" value="UniProtKB-KW"/>
</dbReference>
<dbReference type="PROSITE" id="PS51192">
    <property type="entry name" value="HELICASE_ATP_BIND_1"/>
    <property type="match status" value="1"/>
</dbReference>
<sequence>MISAASNFDFLATSSPQIAKLGALAEWALHVDPPTSILKIRQFSEELAKLVAAKQGALAATGEGFAEMLARLQRAGSLPTKAADVFHHLRRLGNASAHGDRGSAAQALSSLKLARELGVWFHRTFTDPSFVPTPFAPPEPPRDISGELARQIEELRSKLVASEDAAARAQREADEARRTSETETERASREADERAQWELLAGEAEAARGKVEAELRALQATNADQPATEKAERAAVAADAAERIVVDEADTRVLVDAQLAAAGWEADSLRLRHSLGARPLPKRAMAIAEWPTETGPVDYALFVDGACVGVIEAKRSATAVPAALEQAKRYARSIRLTPDETVADAPFAHGLDENYRAPFVFATNGRPYLRQLETQSGVWFWDARRVVNRPVALPEWFTPRDLTERLEQQIAPAGMAEDGPDVPGVRPYQRDAIDAVEKAIADGLSEILVAMATGTGKTLTCIALMYRLLRSKRFRRILFLVDRTALGEQTETALENVEVEGFLKFAQVYNVAGLEKKLPDVQDRVHVATVQSLARRVLEESDDRPSPGLYDLIVVDEAHRGYTLDAEMRESDLAFRDTLDYLSRYRRVLEHFDAVKVALTATPALHTTQIFGAPVFHYGYRQAVLDGFLVDQAPTRRIVTALNTAGIRFEGGVEVETLDPRTGQIDLFETPDAIDFEVEQFNRRVLTRDFNRVVAEAIATEIPPTRPGKALIFAVDRNHADLLVEELRKALEAEHGPQPHDMVMRITGDVDRPTEKIRRFRNDPRPRYAVTVDLLTTGVDVPLINDLVFVRRVNSRILWDQMIGRATRLCPEIRKENYRIFDAVDVYANLQAMTDMRPIVVDPKLGFADLLKDLARAPHDEDRRFVRDQIVAKLRARMKRLTEAEAESFEAAVGKPPAAFTDWARDAVPQEVSAAFDKAPQVVRLLDAAPTDRPGRKVYISDHDDSLTAIEEVYGTASTPEDYIASFVRFVKAEGNALPGLIAATQRPRELTRKELKEAARQLDAAGFSETALRRAYGRVRNADIAAHIIGFVRQAALGDPLVAYETRVDNAIEKALSNGAWSEKQKQWLRRIGRALKETPVGDRELLDAPAFRQQGGYAAVDKVFENRLGEVLQDLNEAIWSSSTAA</sequence>
<dbReference type="InterPro" id="IPR050742">
    <property type="entry name" value="Helicase_Restrict-Modif_Enz"/>
</dbReference>
<dbReference type="InterPro" id="IPR027417">
    <property type="entry name" value="P-loop_NTPase"/>
</dbReference>
<dbReference type="InterPro" id="IPR014001">
    <property type="entry name" value="Helicase_ATP-bd"/>
</dbReference>
<dbReference type="Pfam" id="PF08463">
    <property type="entry name" value="EcoEI_R_C"/>
    <property type="match status" value="1"/>
</dbReference>
<dbReference type="InterPro" id="IPR006935">
    <property type="entry name" value="Helicase/UvrB_N"/>
</dbReference>
<dbReference type="AlphaFoldDB" id="A0A2W5JZI3"/>
<evidence type="ECO:0000313" key="4">
    <source>
        <dbReference type="Proteomes" id="UP000249577"/>
    </source>
</evidence>
<dbReference type="EMBL" id="QFPN01000017">
    <property type="protein sequence ID" value="PZQ10246.1"/>
    <property type="molecule type" value="Genomic_DNA"/>
</dbReference>
<dbReference type="Pfam" id="PF04851">
    <property type="entry name" value="ResIII"/>
    <property type="match status" value="1"/>
</dbReference>
<dbReference type="PANTHER" id="PTHR47396:SF1">
    <property type="entry name" value="ATP-DEPENDENT HELICASE IRC3-RELATED"/>
    <property type="match status" value="1"/>
</dbReference>
<dbReference type="CDD" id="cd18032">
    <property type="entry name" value="DEXHc_RE_I_III_res"/>
    <property type="match status" value="1"/>
</dbReference>
<feature type="region of interest" description="Disordered" evidence="1">
    <location>
        <begin position="160"/>
        <end position="194"/>
    </location>
</feature>
<dbReference type="SMART" id="SM00487">
    <property type="entry name" value="DEXDc"/>
    <property type="match status" value="1"/>
</dbReference>
<comment type="caution">
    <text evidence="3">The sequence shown here is derived from an EMBL/GenBank/DDBJ whole genome shotgun (WGS) entry which is preliminary data.</text>
</comment>
<dbReference type="GO" id="GO:0009035">
    <property type="term" value="F:type I site-specific deoxyribonuclease activity"/>
    <property type="evidence" value="ECO:0007669"/>
    <property type="project" value="UniProtKB-EC"/>
</dbReference>
<dbReference type="GO" id="GO:0005524">
    <property type="term" value="F:ATP binding"/>
    <property type="evidence" value="ECO:0007669"/>
    <property type="project" value="UniProtKB-KW"/>
</dbReference>
<keyword evidence="3" id="KW-0378">Hydrolase</keyword>
<keyword evidence="3" id="KW-0540">Nuclease</keyword>
<name>A0A2W5JZI3_ANCNO</name>
<accession>A0A2W5JZI3</accession>
<feature type="compositionally biased region" description="Basic and acidic residues" evidence="1">
    <location>
        <begin position="165"/>
        <end position="194"/>
    </location>
</feature>